<feature type="domain" description="LD-carboxypeptidase C-terminal" evidence="7">
    <location>
        <begin position="173"/>
        <end position="287"/>
    </location>
</feature>
<dbReference type="PANTHER" id="PTHR30237:SF2">
    <property type="entry name" value="MUREIN TETRAPEPTIDE CARBOXYPEPTIDASE"/>
    <property type="match status" value="1"/>
</dbReference>
<dbReference type="Gene3D" id="3.50.30.60">
    <property type="entry name" value="LD-carboxypeptidase A C-terminal domain-like"/>
    <property type="match status" value="1"/>
</dbReference>
<dbReference type="InterPro" id="IPR029062">
    <property type="entry name" value="Class_I_gatase-like"/>
</dbReference>
<dbReference type="CDD" id="cd07025">
    <property type="entry name" value="Peptidase_S66"/>
    <property type="match status" value="1"/>
</dbReference>
<dbReference type="Gene3D" id="3.40.50.10740">
    <property type="entry name" value="Class I glutamine amidotransferase-like"/>
    <property type="match status" value="1"/>
</dbReference>
<evidence type="ECO:0000313" key="8">
    <source>
        <dbReference type="EMBL" id="MDL2418646.1"/>
    </source>
</evidence>
<proteinExistence type="inferred from homology"/>
<dbReference type="InterPro" id="IPR027461">
    <property type="entry name" value="Carboxypeptidase_A_C_sf"/>
</dbReference>
<keyword evidence="5" id="KW-0720">Serine protease</keyword>
<dbReference type="InterPro" id="IPR027478">
    <property type="entry name" value="LdcA_N"/>
</dbReference>
<accession>A0ABT7KX15</accession>
<dbReference type="Pfam" id="PF02016">
    <property type="entry name" value="Peptidase_S66"/>
    <property type="match status" value="1"/>
</dbReference>
<evidence type="ECO:0000259" key="6">
    <source>
        <dbReference type="Pfam" id="PF02016"/>
    </source>
</evidence>
<gene>
    <name evidence="8" type="ORF">P6F46_20045</name>
</gene>
<dbReference type="SUPFAM" id="SSF141986">
    <property type="entry name" value="LD-carboxypeptidase A C-terminal domain-like"/>
    <property type="match status" value="1"/>
</dbReference>
<feature type="domain" description="LD-carboxypeptidase N-terminal" evidence="6">
    <location>
        <begin position="13"/>
        <end position="129"/>
    </location>
</feature>
<evidence type="ECO:0000313" key="9">
    <source>
        <dbReference type="Proteomes" id="UP001229716"/>
    </source>
</evidence>
<dbReference type="PIRSF" id="PIRSF028757">
    <property type="entry name" value="LD-carboxypeptidase"/>
    <property type="match status" value="1"/>
</dbReference>
<reference evidence="8 9" key="1">
    <citation type="journal article" date="2023" name="Int. J. Mol. Sci.">
        <title>Pathogenicity and Genomic Characterization of a Novel Genospecies, Bacillus shihchuchen, of the Bacillus cereus Group Isolated from Chinese Softshell Turtle (Pelodiscus sinensis).</title>
        <authorList>
            <person name="Cheng L.W."/>
            <person name="Byadgi O.V."/>
            <person name="Tsai C.E."/>
            <person name="Wang P.C."/>
            <person name="Chen S.C."/>
        </authorList>
    </citation>
    <scope>NUCLEOTIDE SEQUENCE [LARGE SCALE GENOMIC DNA]</scope>
    <source>
        <strain evidence="8 9">QF108-045</strain>
    </source>
</reference>
<evidence type="ECO:0000256" key="2">
    <source>
        <dbReference type="ARBA" id="ARBA00022645"/>
    </source>
</evidence>
<dbReference type="InterPro" id="IPR003507">
    <property type="entry name" value="S66_fam"/>
</dbReference>
<dbReference type="Pfam" id="PF17676">
    <property type="entry name" value="Peptidase_S66C"/>
    <property type="match status" value="1"/>
</dbReference>
<name>A0ABT7KX15_9BACI</name>
<evidence type="ECO:0000256" key="4">
    <source>
        <dbReference type="ARBA" id="ARBA00022801"/>
    </source>
</evidence>
<evidence type="ECO:0000256" key="5">
    <source>
        <dbReference type="ARBA" id="ARBA00022825"/>
    </source>
</evidence>
<dbReference type="EMBL" id="JASWHZ010000001">
    <property type="protein sequence ID" value="MDL2418646.1"/>
    <property type="molecule type" value="Genomic_DNA"/>
</dbReference>
<evidence type="ECO:0000256" key="3">
    <source>
        <dbReference type="ARBA" id="ARBA00022670"/>
    </source>
</evidence>
<sequence>MIYPNALQQGDTVMIIAPSGPPTIENVLKGVTVLQEMGLSVVIGKSVYEKYGYLAGSDQVRLDDIHEAFLNHEVKAVFCARGGYGSARLLPHIQYEIIQQNPKIFWGYSDITALHTAFSRYAKLVTFHGPMVEELGKGVDSLSLSSFNQLFHPYSTILSASECIVPSSSRTVTGQLVGGNLAVLTSIIGSSYEINTANKLLLLEDIGEEPYRIDRMLNQLLLSGKFNECSGVIFTSCHDCTPSKPSQSLQTILYEYFTSYAIPVLFGLPIGHISPNIGIPLGATATISTHNKTLSISSGVATRVQIKRKSDYAFPFIYNS</sequence>
<protein>
    <submittedName>
        <fullName evidence="8">LD-carboxypeptidase</fullName>
    </submittedName>
</protein>
<keyword evidence="2" id="KW-0121">Carboxypeptidase</keyword>
<organism evidence="8 9">
    <name type="scientific">Bacillus shihchuchen</name>
    <dbReference type="NCBI Taxonomy" id="3036942"/>
    <lineage>
        <taxon>Bacteria</taxon>
        <taxon>Bacillati</taxon>
        <taxon>Bacillota</taxon>
        <taxon>Bacilli</taxon>
        <taxon>Bacillales</taxon>
        <taxon>Bacillaceae</taxon>
        <taxon>Bacillus</taxon>
        <taxon>Bacillus cereus group</taxon>
    </lineage>
</organism>
<dbReference type="SUPFAM" id="SSF52317">
    <property type="entry name" value="Class I glutamine amidotransferase-like"/>
    <property type="match status" value="1"/>
</dbReference>
<keyword evidence="9" id="KW-1185">Reference proteome</keyword>
<comment type="caution">
    <text evidence="8">The sequence shown here is derived from an EMBL/GenBank/DDBJ whole genome shotgun (WGS) entry which is preliminary data.</text>
</comment>
<dbReference type="InterPro" id="IPR040449">
    <property type="entry name" value="Peptidase_S66_N"/>
</dbReference>
<keyword evidence="4" id="KW-0378">Hydrolase</keyword>
<evidence type="ECO:0000256" key="1">
    <source>
        <dbReference type="ARBA" id="ARBA00010233"/>
    </source>
</evidence>
<comment type="similarity">
    <text evidence="1">Belongs to the peptidase S66 family.</text>
</comment>
<dbReference type="PANTHER" id="PTHR30237">
    <property type="entry name" value="MURAMOYLTETRAPEPTIDE CARBOXYPEPTIDASE"/>
    <property type="match status" value="1"/>
</dbReference>
<dbReference type="InterPro" id="IPR040921">
    <property type="entry name" value="Peptidase_S66C"/>
</dbReference>
<evidence type="ECO:0000259" key="7">
    <source>
        <dbReference type="Pfam" id="PF17676"/>
    </source>
</evidence>
<keyword evidence="3" id="KW-0645">Protease</keyword>
<dbReference type="Proteomes" id="UP001229716">
    <property type="component" value="Unassembled WGS sequence"/>
</dbReference>